<evidence type="ECO:0000313" key="17">
    <source>
        <dbReference type="EMBL" id="ALL12109.1"/>
    </source>
</evidence>
<dbReference type="InterPro" id="IPR006070">
    <property type="entry name" value="Sua5-like_dom"/>
</dbReference>
<evidence type="ECO:0000256" key="2">
    <source>
        <dbReference type="ARBA" id="ARBA00007663"/>
    </source>
</evidence>
<dbReference type="RefSeq" id="WP_062143174.1">
    <property type="nucleotide sequence ID" value="NZ_CP013002.1"/>
</dbReference>
<evidence type="ECO:0000256" key="6">
    <source>
        <dbReference type="ARBA" id="ARBA00022679"/>
    </source>
</evidence>
<feature type="compositionally biased region" description="Basic and acidic residues" evidence="15">
    <location>
        <begin position="1"/>
        <end position="10"/>
    </location>
</feature>
<dbReference type="GO" id="GO:0003725">
    <property type="term" value="F:double-stranded RNA binding"/>
    <property type="evidence" value="ECO:0007669"/>
    <property type="project" value="UniProtKB-UniRule"/>
</dbReference>
<name>A0A0P0NVT0_9CAUL</name>
<dbReference type="InterPro" id="IPR005145">
    <property type="entry name" value="Sua5_C"/>
</dbReference>
<keyword evidence="18" id="KW-1185">Reference proteome</keyword>
<dbReference type="GO" id="GO:0005524">
    <property type="term" value="F:ATP binding"/>
    <property type="evidence" value="ECO:0007669"/>
    <property type="project" value="UniProtKB-UniRule"/>
</dbReference>
<feature type="binding site" evidence="14">
    <location>
        <position position="75"/>
    </location>
    <ligand>
        <name>ATP</name>
        <dbReference type="ChEBI" id="CHEBI:30616"/>
    </ligand>
</feature>
<evidence type="ECO:0000259" key="16">
    <source>
        <dbReference type="PROSITE" id="PS51163"/>
    </source>
</evidence>
<evidence type="ECO:0000256" key="14">
    <source>
        <dbReference type="PIRSR" id="PIRSR004930-1"/>
    </source>
</evidence>
<keyword evidence="9 13" id="KW-0547">Nucleotide-binding</keyword>
<feature type="binding site" evidence="14">
    <location>
        <position position="155"/>
    </location>
    <ligand>
        <name>L-threonine</name>
        <dbReference type="ChEBI" id="CHEBI:57926"/>
    </ligand>
</feature>
<dbReference type="GO" id="GO:0061710">
    <property type="term" value="F:L-threonylcarbamoyladenylate synthase"/>
    <property type="evidence" value="ECO:0007669"/>
    <property type="project" value="UniProtKB-EC"/>
</dbReference>
<sequence length="331" mass="33691">MGEYGSDRGQGEGQLRPDGQAEIGPQAAIEGAARALAAGELVLLPTETVYGLGADAANPTAVAAIFAAKGRPRFNPLIAHVADLETAARIAMLDDRALALAQAFWPGPLTLVAPIRDTEAVCDLARAGLDTVAIRLPGHPLARAVLAAFGGAVVAPSANRSGRPSPTTHADAVSETGEACAVTLDGGPCEVGLESTVVAVLDGPPRLLRPGAVTRAQLEAVVGPLAEAADDARRSPGRMALHYAPDAPVRIDAAGPQAGEAFLAFGPWPDGEGVFNLSPTGDLAEAAAKLFSYLRAADRTHPVGIAVATIPDQGLGEAINDRLRRAAGFIG</sequence>
<organism evidence="17 18">
    <name type="scientific">Caulobacter henricii</name>
    <dbReference type="NCBI Taxonomy" id="69395"/>
    <lineage>
        <taxon>Bacteria</taxon>
        <taxon>Pseudomonadati</taxon>
        <taxon>Pseudomonadota</taxon>
        <taxon>Alphaproteobacteria</taxon>
        <taxon>Caulobacterales</taxon>
        <taxon>Caulobacteraceae</taxon>
        <taxon>Caulobacter</taxon>
    </lineage>
</organism>
<dbReference type="PANTHER" id="PTHR17490">
    <property type="entry name" value="SUA5"/>
    <property type="match status" value="1"/>
</dbReference>
<feature type="binding site" evidence="14">
    <location>
        <position position="165"/>
    </location>
    <ligand>
        <name>ATP</name>
        <dbReference type="ChEBI" id="CHEBI:30616"/>
    </ligand>
</feature>
<dbReference type="AlphaFoldDB" id="A0A0P0NVT0"/>
<evidence type="ECO:0000256" key="3">
    <source>
        <dbReference type="ARBA" id="ARBA00012584"/>
    </source>
</evidence>
<evidence type="ECO:0000256" key="4">
    <source>
        <dbReference type="ARBA" id="ARBA00015492"/>
    </source>
</evidence>
<dbReference type="Pfam" id="PF03481">
    <property type="entry name" value="Sua5_C"/>
    <property type="match status" value="1"/>
</dbReference>
<feature type="binding site" evidence="14">
    <location>
        <position position="195"/>
    </location>
    <ligand>
        <name>L-threonine</name>
        <dbReference type="ChEBI" id="CHEBI:57926"/>
    </ligand>
</feature>
<dbReference type="eggNOG" id="COG0009">
    <property type="taxonomic scope" value="Bacteria"/>
</dbReference>
<feature type="binding site" evidence="14">
    <location>
        <position position="157"/>
    </location>
    <ligand>
        <name>ATP</name>
        <dbReference type="ChEBI" id="CHEBI:30616"/>
    </ligand>
</feature>
<dbReference type="KEGG" id="chq:AQ619_01340"/>
<dbReference type="Gene3D" id="3.40.50.11030">
    <property type="entry name" value="Threonylcarbamoyl-AMP synthase, C-terminal domain"/>
    <property type="match status" value="1"/>
</dbReference>
<dbReference type="InterPro" id="IPR038385">
    <property type="entry name" value="Sua5/YwlC_C"/>
</dbReference>
<dbReference type="OrthoDB" id="9814580at2"/>
<evidence type="ECO:0000256" key="1">
    <source>
        <dbReference type="ARBA" id="ARBA00004496"/>
    </source>
</evidence>
<feature type="binding site" evidence="14">
    <location>
        <position position="48"/>
    </location>
    <ligand>
        <name>L-threonine</name>
        <dbReference type="ChEBI" id="CHEBI:57926"/>
    </ligand>
</feature>
<feature type="binding site" evidence="14">
    <location>
        <position position="135"/>
    </location>
    <ligand>
        <name>L-threonine</name>
        <dbReference type="ChEBI" id="CHEBI:57926"/>
    </ligand>
</feature>
<feature type="binding site" evidence="14">
    <location>
        <position position="131"/>
    </location>
    <ligand>
        <name>ATP</name>
        <dbReference type="ChEBI" id="CHEBI:30616"/>
    </ligand>
</feature>
<gene>
    <name evidence="17" type="ORF">AQ619_01340</name>
</gene>
<feature type="domain" description="YrdC-like" evidence="16">
    <location>
        <begin position="26"/>
        <end position="213"/>
    </location>
</feature>
<comment type="function">
    <text evidence="13">Required for the formation of a threonylcarbamoyl group on adenosine at position 37 (t(6)A37) in tRNAs that read codons beginning with adenine.</text>
</comment>
<dbReference type="EMBL" id="CP013002">
    <property type="protein sequence ID" value="ALL12109.1"/>
    <property type="molecule type" value="Genomic_DNA"/>
</dbReference>
<evidence type="ECO:0000256" key="11">
    <source>
        <dbReference type="ARBA" id="ARBA00029774"/>
    </source>
</evidence>
<dbReference type="Gene3D" id="3.90.870.10">
    <property type="entry name" value="DHBP synthase"/>
    <property type="match status" value="1"/>
</dbReference>
<evidence type="ECO:0000256" key="8">
    <source>
        <dbReference type="ARBA" id="ARBA00022695"/>
    </source>
</evidence>
<evidence type="ECO:0000313" key="18">
    <source>
        <dbReference type="Proteomes" id="UP000056905"/>
    </source>
</evidence>
<dbReference type="Proteomes" id="UP000056905">
    <property type="component" value="Chromosome"/>
</dbReference>
<dbReference type="STRING" id="69395.AQ619_01340"/>
<keyword evidence="10 13" id="KW-0067">ATP-binding</keyword>
<feature type="region of interest" description="Disordered" evidence="15">
    <location>
        <begin position="1"/>
        <end position="20"/>
    </location>
</feature>
<proteinExistence type="inferred from homology"/>
<dbReference type="EC" id="2.7.7.87" evidence="3 13"/>
<dbReference type="InterPro" id="IPR017945">
    <property type="entry name" value="DHBP_synth_RibB-like_a/b_dom"/>
</dbReference>
<evidence type="ECO:0000256" key="13">
    <source>
        <dbReference type="PIRNR" id="PIRNR004930"/>
    </source>
</evidence>
<keyword evidence="8 13" id="KW-0548">Nucleotidyltransferase</keyword>
<dbReference type="SUPFAM" id="SSF55821">
    <property type="entry name" value="YrdC/RibB"/>
    <property type="match status" value="1"/>
</dbReference>
<dbReference type="InterPro" id="IPR010923">
    <property type="entry name" value="T(6)A37_SUA5"/>
</dbReference>
<evidence type="ECO:0000256" key="12">
    <source>
        <dbReference type="ARBA" id="ARBA00048366"/>
    </source>
</evidence>
<keyword evidence="6 13" id="KW-0808">Transferase</keyword>
<evidence type="ECO:0000256" key="9">
    <source>
        <dbReference type="ARBA" id="ARBA00022741"/>
    </source>
</evidence>
<keyword evidence="7 13" id="KW-0819">tRNA processing</keyword>
<feature type="binding site" evidence="14">
    <location>
        <position position="209"/>
    </location>
    <ligand>
        <name>ATP</name>
        <dbReference type="ChEBI" id="CHEBI:30616"/>
    </ligand>
</feature>
<comment type="subcellular location">
    <subcellularLocation>
        <location evidence="1 13">Cytoplasm</location>
    </subcellularLocation>
</comment>
<dbReference type="NCBIfam" id="TIGR00057">
    <property type="entry name" value="L-threonylcarbamoyladenylate synthase"/>
    <property type="match status" value="1"/>
</dbReference>
<dbReference type="GO" id="GO:0006450">
    <property type="term" value="P:regulation of translational fidelity"/>
    <property type="evidence" value="ECO:0007669"/>
    <property type="project" value="TreeGrafter"/>
</dbReference>
<evidence type="ECO:0000256" key="10">
    <source>
        <dbReference type="ARBA" id="ARBA00022840"/>
    </source>
</evidence>
<evidence type="ECO:0000256" key="5">
    <source>
        <dbReference type="ARBA" id="ARBA00022490"/>
    </source>
</evidence>
<dbReference type="PANTHER" id="PTHR17490:SF16">
    <property type="entry name" value="THREONYLCARBAMOYL-AMP SYNTHASE"/>
    <property type="match status" value="1"/>
</dbReference>
<comment type="catalytic activity">
    <reaction evidence="12 13">
        <text>L-threonine + hydrogencarbonate + ATP = L-threonylcarbamoyladenylate + diphosphate + H2O</text>
        <dbReference type="Rhea" id="RHEA:36407"/>
        <dbReference type="ChEBI" id="CHEBI:15377"/>
        <dbReference type="ChEBI" id="CHEBI:17544"/>
        <dbReference type="ChEBI" id="CHEBI:30616"/>
        <dbReference type="ChEBI" id="CHEBI:33019"/>
        <dbReference type="ChEBI" id="CHEBI:57926"/>
        <dbReference type="ChEBI" id="CHEBI:73682"/>
        <dbReference type="EC" id="2.7.7.87"/>
    </reaction>
</comment>
<dbReference type="InterPro" id="IPR050156">
    <property type="entry name" value="TC-AMP_synthase_SUA5"/>
</dbReference>
<dbReference type="GO" id="GO:0005737">
    <property type="term" value="C:cytoplasm"/>
    <property type="evidence" value="ECO:0007669"/>
    <property type="project" value="UniProtKB-SubCell"/>
</dbReference>
<feature type="binding site" evidence="14">
    <location>
        <position position="243"/>
    </location>
    <ligand>
        <name>ATP</name>
        <dbReference type="ChEBI" id="CHEBI:30616"/>
    </ligand>
</feature>
<feature type="binding site" evidence="14">
    <location>
        <position position="71"/>
    </location>
    <ligand>
        <name>ATP</name>
        <dbReference type="ChEBI" id="CHEBI:30616"/>
    </ligand>
</feature>
<dbReference type="PIRSF" id="PIRSF004930">
    <property type="entry name" value="Tln_factor_SUA5"/>
    <property type="match status" value="1"/>
</dbReference>
<feature type="binding site" evidence="14">
    <location>
        <position position="80"/>
    </location>
    <ligand>
        <name>L-threonine</name>
        <dbReference type="ChEBI" id="CHEBI:57926"/>
    </ligand>
</feature>
<keyword evidence="5 13" id="KW-0963">Cytoplasm</keyword>
<evidence type="ECO:0000256" key="7">
    <source>
        <dbReference type="ARBA" id="ARBA00022694"/>
    </source>
</evidence>
<reference evidence="17 18" key="1">
    <citation type="submission" date="2015-10" db="EMBL/GenBank/DDBJ databases">
        <title>Conservation of the essential genome among Caulobacter and Brevundimonas species.</title>
        <authorList>
            <person name="Scott D."/>
            <person name="Ely B."/>
        </authorList>
    </citation>
    <scope>NUCLEOTIDE SEQUENCE [LARGE SCALE GENOMIC DNA]</scope>
    <source>
        <strain evidence="17 18">CB4</strain>
    </source>
</reference>
<evidence type="ECO:0000256" key="15">
    <source>
        <dbReference type="SAM" id="MobiDB-lite"/>
    </source>
</evidence>
<accession>A0A0P0NVT0</accession>
<comment type="similarity">
    <text evidence="2 13">Belongs to the SUA5 family.</text>
</comment>
<protein>
    <recommendedName>
        <fullName evidence="4 13">Threonylcarbamoyl-AMP synthase</fullName>
        <shortName evidence="13">TC-AMP synthase</shortName>
        <ecNumber evidence="3 13">2.7.7.87</ecNumber>
    </recommendedName>
    <alternativeName>
        <fullName evidence="11 13">L-threonylcarbamoyladenylate synthase</fullName>
    </alternativeName>
</protein>
<dbReference type="Pfam" id="PF01300">
    <property type="entry name" value="Sua5_yciO_yrdC"/>
    <property type="match status" value="1"/>
</dbReference>
<dbReference type="GO" id="GO:0000049">
    <property type="term" value="F:tRNA binding"/>
    <property type="evidence" value="ECO:0007669"/>
    <property type="project" value="TreeGrafter"/>
</dbReference>
<dbReference type="PROSITE" id="PS51163">
    <property type="entry name" value="YRDC"/>
    <property type="match status" value="1"/>
</dbReference>
<dbReference type="GO" id="GO:0008033">
    <property type="term" value="P:tRNA processing"/>
    <property type="evidence" value="ECO:0007669"/>
    <property type="project" value="UniProtKB-KW"/>
</dbReference>